<dbReference type="EMBL" id="MN739242">
    <property type="protein sequence ID" value="QHS95150.1"/>
    <property type="molecule type" value="Genomic_DNA"/>
</dbReference>
<sequence>MLSQEEIFEKPTLYRSNTIMYSPPPLVRSDTQDTRMDIDELETTLPTWSKPPLVRSHTLQNGENLFKTTTDSRPDNGFYQPEKLRRETSSDYGIFDENFEHDLYNWFTFCSNEKKAEYIKYLTDHMLYNNTEKVQLKRQDTCIESTEPVSSVNQPRLGKQDRHTLNTILNEPELESIFNSKNNGYTNPPVLSRVLGTTPGEFEAMYTNTKSPVNFTEQYSDDEFEENDPNEITMRHGDFKNAITVETDTQENMDIE</sequence>
<organism evidence="1">
    <name type="scientific">viral metagenome</name>
    <dbReference type="NCBI Taxonomy" id="1070528"/>
    <lineage>
        <taxon>unclassified sequences</taxon>
        <taxon>metagenomes</taxon>
        <taxon>organismal metagenomes</taxon>
    </lineage>
</organism>
<name>A0A6C0BSW5_9ZZZZ</name>
<reference evidence="1" key="1">
    <citation type="journal article" date="2020" name="Nature">
        <title>Giant virus diversity and host interactions through global metagenomics.</title>
        <authorList>
            <person name="Schulz F."/>
            <person name="Roux S."/>
            <person name="Paez-Espino D."/>
            <person name="Jungbluth S."/>
            <person name="Walsh D.A."/>
            <person name="Denef V.J."/>
            <person name="McMahon K.D."/>
            <person name="Konstantinidis K.T."/>
            <person name="Eloe-Fadrosh E.A."/>
            <person name="Kyrpides N.C."/>
            <person name="Woyke T."/>
        </authorList>
    </citation>
    <scope>NUCLEOTIDE SEQUENCE</scope>
    <source>
        <strain evidence="1">GVMAG-M-3300018428-16</strain>
    </source>
</reference>
<proteinExistence type="predicted"/>
<dbReference type="AlphaFoldDB" id="A0A6C0BSW5"/>
<accession>A0A6C0BSW5</accession>
<protein>
    <submittedName>
        <fullName evidence="1">Uncharacterized protein</fullName>
    </submittedName>
</protein>
<evidence type="ECO:0000313" key="1">
    <source>
        <dbReference type="EMBL" id="QHS95150.1"/>
    </source>
</evidence>